<name>A0A2M8HBZ6_9GAMM</name>
<accession>A0A2M8HBZ6</accession>
<dbReference type="Proteomes" id="UP000232060">
    <property type="component" value="Unassembled WGS sequence"/>
</dbReference>
<dbReference type="EMBL" id="PGCP01000007">
    <property type="protein sequence ID" value="PJC94001.1"/>
    <property type="molecule type" value="Genomic_DNA"/>
</dbReference>
<dbReference type="AlphaFoldDB" id="A0A2M8HBZ6"/>
<organism evidence="2 3">
    <name type="scientific">Aeromonas lusitana</name>
    <dbReference type="NCBI Taxonomy" id="931529"/>
    <lineage>
        <taxon>Bacteria</taxon>
        <taxon>Pseudomonadati</taxon>
        <taxon>Pseudomonadota</taxon>
        <taxon>Gammaproteobacteria</taxon>
        <taxon>Aeromonadales</taxon>
        <taxon>Aeromonadaceae</taxon>
        <taxon>Aeromonas</taxon>
    </lineage>
</organism>
<sequence length="392" mass="45077">MPVGYKPTVFVSSTCFDLGQVRSDIKDLIQTFGLEPVLSEYNSFPVSPDTDTISNCLRNVREKADIFVLIIGGRYGFQTNNGKSITNLEYLEAKRKNIPIYVFVNTGIMNVLPIWKNNPDADFSSHVENKKVFEFVETVSHFKSNWVYKFDSASDIKSALLQQIPYLFMEALEARKKLKVNEVNLPSDLFPPKAARLVIEKPDGWEYLLFAFLCKEYLGRLEHKKFDLEYGISFNNVIEIEEPQEVFNWITAHNNEMLKLIRITTTLINDAAIKSLGEPGVEGDYRQIQHVCQRLLEVYEQIINWKLSFTTLEVNEDFEPILKVLSGFADDPLAKIDKFINRVHFEIPEALDNIALSGEQVKLDFTFSLESPDINGFNRELKKLGDLYFQNL</sequence>
<comment type="caution">
    <text evidence="2">The sequence shown here is derived from an EMBL/GenBank/DDBJ whole genome shotgun (WGS) entry which is preliminary data.</text>
</comment>
<keyword evidence="3" id="KW-1185">Reference proteome</keyword>
<proteinExistence type="predicted"/>
<dbReference type="InterPro" id="IPR025139">
    <property type="entry name" value="DUF4062"/>
</dbReference>
<evidence type="ECO:0000259" key="1">
    <source>
        <dbReference type="Pfam" id="PF13271"/>
    </source>
</evidence>
<dbReference type="Pfam" id="PF13271">
    <property type="entry name" value="DUF4062"/>
    <property type="match status" value="1"/>
</dbReference>
<dbReference type="RefSeq" id="WP_100859144.1">
    <property type="nucleotide sequence ID" value="NZ_PGCP01000007.1"/>
</dbReference>
<evidence type="ECO:0000313" key="3">
    <source>
        <dbReference type="Proteomes" id="UP000232060"/>
    </source>
</evidence>
<protein>
    <recommendedName>
        <fullName evidence="1">DUF4062 domain-containing protein</fullName>
    </recommendedName>
</protein>
<evidence type="ECO:0000313" key="2">
    <source>
        <dbReference type="EMBL" id="PJC94001.1"/>
    </source>
</evidence>
<reference evidence="2 3" key="1">
    <citation type="submission" date="2017-11" db="EMBL/GenBank/DDBJ databases">
        <title>Draft genome sequence of environmental isolate Aeromonas lusitania sp. nov. MDC 2473.</title>
        <authorList>
            <person name="Colston S.M."/>
            <person name="Navarro A."/>
            <person name="Martinez-Murcia A.J."/>
            <person name="Graf J."/>
        </authorList>
    </citation>
    <scope>NUCLEOTIDE SEQUENCE [LARGE SCALE GENOMIC DNA]</scope>
    <source>
        <strain evidence="2 3">MDC 2473</strain>
    </source>
</reference>
<gene>
    <name evidence="2" type="ORF">CUC44_06385</name>
</gene>
<dbReference type="OrthoDB" id="72299at2"/>
<feature type="domain" description="DUF4062" evidence="1">
    <location>
        <begin position="9"/>
        <end position="93"/>
    </location>
</feature>